<dbReference type="RefSeq" id="WP_112093215.1">
    <property type="nucleotide sequence ID" value="NZ_QLOE01000001.1"/>
</dbReference>
<evidence type="ECO:0000313" key="1">
    <source>
        <dbReference type="EMBL" id="RAO79904.1"/>
    </source>
</evidence>
<comment type="caution">
    <text evidence="1">The sequence shown here is derived from an EMBL/GenBank/DDBJ whole genome shotgun (WGS) entry which is preliminary data.</text>
</comment>
<gene>
    <name evidence="1" type="ORF">DPC56_01100</name>
</gene>
<keyword evidence="2" id="KW-1185">Reference proteome</keyword>
<evidence type="ECO:0000313" key="2">
    <source>
        <dbReference type="Proteomes" id="UP000249782"/>
    </source>
</evidence>
<proteinExistence type="predicted"/>
<sequence>MKEKIGGLIALLLALMFAVALGAYDTSSAATANQNVTVSVAESISIAVDSPVDFGNQSAGGTYESPSYNIRNTGNVKIDLYVQTNDTDFRPTTPNTEDTIPIAGNYKIWSNVTGSFEQLSTSLLKIYDNMPKASQGSGTPFTWTTKQELTIPSFTEDGTYVITLIYTAVKHNRPP</sequence>
<dbReference type="OrthoDB" id="82080at2157"/>
<accession>A0A328PKM2</accession>
<protein>
    <submittedName>
        <fullName evidence="1">Uncharacterized protein</fullName>
    </submittedName>
</protein>
<dbReference type="AlphaFoldDB" id="A0A328PKM2"/>
<dbReference type="EMBL" id="QLOE01000001">
    <property type="protein sequence ID" value="RAO79904.1"/>
    <property type="molecule type" value="Genomic_DNA"/>
</dbReference>
<name>A0A328PKM2_9EURY</name>
<reference evidence="1 2" key="1">
    <citation type="submission" date="2018-06" db="EMBL/GenBank/DDBJ databases">
        <title>Draft genome sequence of hyperthermophilic methanogen Methanothermobacter tenebrarum sp. MCM-B 1447.</title>
        <authorList>
            <person name="Pore S.D."/>
            <person name="Dagar S."/>
            <person name="Dhakephalkar P.K."/>
        </authorList>
    </citation>
    <scope>NUCLEOTIDE SEQUENCE [LARGE SCALE GENOMIC DNA]</scope>
    <source>
        <strain evidence="1 2">MCM B 1447</strain>
    </source>
</reference>
<dbReference type="Proteomes" id="UP000249782">
    <property type="component" value="Unassembled WGS sequence"/>
</dbReference>
<organism evidence="1 2">
    <name type="scientific">Methanothermobacter tenebrarum</name>
    <dbReference type="NCBI Taxonomy" id="680118"/>
    <lineage>
        <taxon>Archaea</taxon>
        <taxon>Methanobacteriati</taxon>
        <taxon>Methanobacteriota</taxon>
        <taxon>Methanomada group</taxon>
        <taxon>Methanobacteria</taxon>
        <taxon>Methanobacteriales</taxon>
        <taxon>Methanobacteriaceae</taxon>
        <taxon>Methanothermobacter</taxon>
    </lineage>
</organism>